<dbReference type="Proteomes" id="UP000005801">
    <property type="component" value="Unassembled WGS sequence"/>
</dbReference>
<dbReference type="EMBL" id="ABCS01000048">
    <property type="protein sequence ID" value="EDM77302.1"/>
    <property type="molecule type" value="Genomic_DNA"/>
</dbReference>
<evidence type="ECO:0000256" key="2">
    <source>
        <dbReference type="SAM" id="SignalP"/>
    </source>
</evidence>
<feature type="signal peptide" evidence="2">
    <location>
        <begin position="1"/>
        <end position="21"/>
    </location>
</feature>
<dbReference type="RefSeq" id="WP_006973519.1">
    <property type="nucleotide sequence ID" value="NZ_ABCS01000048.1"/>
</dbReference>
<reference evidence="3 4" key="1">
    <citation type="submission" date="2007-06" db="EMBL/GenBank/DDBJ databases">
        <authorList>
            <person name="Shimkets L."/>
            <person name="Ferriera S."/>
            <person name="Johnson J."/>
            <person name="Kravitz S."/>
            <person name="Beeson K."/>
            <person name="Sutton G."/>
            <person name="Rogers Y.-H."/>
            <person name="Friedman R."/>
            <person name="Frazier M."/>
            <person name="Venter J.C."/>
        </authorList>
    </citation>
    <scope>NUCLEOTIDE SEQUENCE [LARGE SCALE GENOMIC DNA]</scope>
    <source>
        <strain evidence="3 4">SIR-1</strain>
    </source>
</reference>
<dbReference type="AlphaFoldDB" id="A6G9X7"/>
<protein>
    <submittedName>
        <fullName evidence="3">Uncharacterized protein</fullName>
    </submittedName>
</protein>
<evidence type="ECO:0000313" key="4">
    <source>
        <dbReference type="Proteomes" id="UP000005801"/>
    </source>
</evidence>
<keyword evidence="4" id="KW-1185">Reference proteome</keyword>
<feature type="chain" id="PRO_5002697684" evidence="2">
    <location>
        <begin position="22"/>
        <end position="102"/>
    </location>
</feature>
<organism evidence="3 4">
    <name type="scientific">Plesiocystis pacifica SIR-1</name>
    <dbReference type="NCBI Taxonomy" id="391625"/>
    <lineage>
        <taxon>Bacteria</taxon>
        <taxon>Pseudomonadati</taxon>
        <taxon>Myxococcota</taxon>
        <taxon>Polyangia</taxon>
        <taxon>Nannocystales</taxon>
        <taxon>Nannocystaceae</taxon>
        <taxon>Plesiocystis</taxon>
    </lineage>
</organism>
<name>A6G9X7_9BACT</name>
<sequence>MNAVLLRTLVLAALQLPSADAADAPAVEAPAGAGVFLPARPELERVFMPAQTAAKARMDEAFMSVRETHGAAELMPSQERGGVDWLPARTEGTDASPFMPAS</sequence>
<keyword evidence="2" id="KW-0732">Signal</keyword>
<feature type="region of interest" description="Disordered" evidence="1">
    <location>
        <begin position="77"/>
        <end position="102"/>
    </location>
</feature>
<accession>A6G9X7</accession>
<proteinExistence type="predicted"/>
<evidence type="ECO:0000313" key="3">
    <source>
        <dbReference type="EMBL" id="EDM77302.1"/>
    </source>
</evidence>
<gene>
    <name evidence="3" type="ORF">PPSIR1_26333</name>
</gene>
<comment type="caution">
    <text evidence="3">The sequence shown here is derived from an EMBL/GenBank/DDBJ whole genome shotgun (WGS) entry which is preliminary data.</text>
</comment>
<evidence type="ECO:0000256" key="1">
    <source>
        <dbReference type="SAM" id="MobiDB-lite"/>
    </source>
</evidence>